<dbReference type="InterPro" id="IPR024211">
    <property type="entry name" value="DUF3841"/>
</dbReference>
<dbReference type="AlphaFoldDB" id="A0A8J7G992"/>
<comment type="caution">
    <text evidence="1">The sequence shown here is derived from an EMBL/GenBank/DDBJ whole genome shotgun (WGS) entry which is preliminary data.</text>
</comment>
<dbReference type="Pfam" id="PF12952">
    <property type="entry name" value="DUF3841"/>
    <property type="match status" value="1"/>
</dbReference>
<evidence type="ECO:0000313" key="2">
    <source>
        <dbReference type="Proteomes" id="UP000622653"/>
    </source>
</evidence>
<protein>
    <submittedName>
        <fullName evidence="1">DUF3841 domain-containing protein</fullName>
    </submittedName>
</protein>
<reference evidence="1" key="1">
    <citation type="submission" date="2020-11" db="EMBL/GenBank/DDBJ databases">
        <title>Multidrug resistant novel bacterium Savagea serpentis sp. nov., isolated from the scats of a vine snake (Ahaetulla nasuta).</title>
        <authorList>
            <person name="Venkata Ramana V."/>
            <person name="Vikas Patil S."/>
            <person name="Yogita Lugani V."/>
        </authorList>
    </citation>
    <scope>NUCLEOTIDE SEQUENCE</scope>
    <source>
        <strain evidence="1">SN6</strain>
    </source>
</reference>
<proteinExistence type="predicted"/>
<keyword evidence="2" id="KW-1185">Reference proteome</keyword>
<gene>
    <name evidence="1" type="ORF">IRY55_04005</name>
</gene>
<dbReference type="EMBL" id="JADKPV010000001">
    <property type="protein sequence ID" value="MBF4500519.1"/>
    <property type="molecule type" value="Genomic_DNA"/>
</dbReference>
<sequence>MPIYWTIQTEQKWTLALQKGVLIGERGAVWPEFLAPYNWMKEQIYRRLSLPMTEEQQPVWLWTERPDLRRSGHLERGTRGVLLKVELEANKILFSDFQAWHIVLMNDFLQESVDAREHVTTWTECEKRRSWERIFDFDWLRNHPDWGEPTVQGVTPYIATADVMHVQPFTAK</sequence>
<evidence type="ECO:0000313" key="1">
    <source>
        <dbReference type="EMBL" id="MBF4500519.1"/>
    </source>
</evidence>
<organism evidence="1 2">
    <name type="scientific">Savagea serpentis</name>
    <dbReference type="NCBI Taxonomy" id="2785297"/>
    <lineage>
        <taxon>Bacteria</taxon>
        <taxon>Bacillati</taxon>
        <taxon>Bacillota</taxon>
        <taxon>Bacilli</taxon>
        <taxon>Bacillales</taxon>
        <taxon>Caryophanaceae</taxon>
        <taxon>Savagea</taxon>
    </lineage>
</organism>
<dbReference type="RefSeq" id="WP_194561955.1">
    <property type="nucleotide sequence ID" value="NZ_JADKPV010000001.1"/>
</dbReference>
<accession>A0A8J7G992</accession>
<dbReference type="Proteomes" id="UP000622653">
    <property type="component" value="Unassembled WGS sequence"/>
</dbReference>
<name>A0A8J7G992_9BACL</name>